<dbReference type="Gene3D" id="3.10.50.40">
    <property type="match status" value="1"/>
</dbReference>
<dbReference type="Proteomes" id="UP001164286">
    <property type="component" value="Unassembled WGS sequence"/>
</dbReference>
<sequence length="189" mass="21181">MTSPWEIRFSNSRQLPYFFNNEDKRSEWSVPRGFSDVTVRQLRGAEQYLTPLDPRIHKDEGPAGQAGELGQQVQRARAMHILAKHRNSRRPSSWREDVITRSLEEAHDIIQGHIDRLSAVPESQLQTAFASIAKTESDCSSAKKGGDLGDFVRGQMQASFEEACFSLRPGQMSGIVDTDSGTHVILRLA</sequence>
<dbReference type="PROSITE" id="PS50198">
    <property type="entry name" value="PPIC_PPIASE_2"/>
    <property type="match status" value="1"/>
</dbReference>
<evidence type="ECO:0000256" key="4">
    <source>
        <dbReference type="PROSITE-ProRule" id="PRU00278"/>
    </source>
</evidence>
<dbReference type="PANTHER" id="PTHR10657:SF4">
    <property type="entry name" value="PEPTIDYL-PROLYL CIS-TRANS ISOMERASE-RELATED"/>
    <property type="match status" value="1"/>
</dbReference>
<dbReference type="RefSeq" id="XP_052945072.1">
    <property type="nucleotide sequence ID" value="XM_053087386.1"/>
</dbReference>
<keyword evidence="3 4" id="KW-0413">Isomerase</keyword>
<dbReference type="GeneID" id="77726587"/>
<organism evidence="8 9">
    <name type="scientific">Dioszegia hungarica</name>
    <dbReference type="NCBI Taxonomy" id="4972"/>
    <lineage>
        <taxon>Eukaryota</taxon>
        <taxon>Fungi</taxon>
        <taxon>Dikarya</taxon>
        <taxon>Basidiomycota</taxon>
        <taxon>Agaricomycotina</taxon>
        <taxon>Tremellomycetes</taxon>
        <taxon>Tremellales</taxon>
        <taxon>Bulleribasidiaceae</taxon>
        <taxon>Dioszegia</taxon>
    </lineage>
</organism>
<keyword evidence="9" id="KW-1185">Reference proteome</keyword>
<evidence type="ECO:0000256" key="1">
    <source>
        <dbReference type="ARBA" id="ARBA00000971"/>
    </source>
</evidence>
<dbReference type="FunFam" id="3.10.50.40:FF:000010">
    <property type="entry name" value="Peptidyl-prolyl cis-trans isomerase Pin1"/>
    <property type="match status" value="1"/>
</dbReference>
<evidence type="ECO:0000313" key="9">
    <source>
        <dbReference type="Proteomes" id="UP001164286"/>
    </source>
</evidence>
<evidence type="ECO:0000256" key="2">
    <source>
        <dbReference type="ARBA" id="ARBA00023110"/>
    </source>
</evidence>
<evidence type="ECO:0000256" key="5">
    <source>
        <dbReference type="RuleBase" id="RU363014"/>
    </source>
</evidence>
<dbReference type="GO" id="GO:0005829">
    <property type="term" value="C:cytosol"/>
    <property type="evidence" value="ECO:0007669"/>
    <property type="project" value="TreeGrafter"/>
</dbReference>
<dbReference type="InterPro" id="IPR001202">
    <property type="entry name" value="WW_dom"/>
</dbReference>
<name>A0AA38LU12_9TREE</name>
<evidence type="ECO:0000256" key="3">
    <source>
        <dbReference type="ARBA" id="ARBA00023235"/>
    </source>
</evidence>
<dbReference type="Pfam" id="PF00639">
    <property type="entry name" value="Rotamase"/>
    <property type="match status" value="1"/>
</dbReference>
<dbReference type="PANTHER" id="PTHR10657">
    <property type="entry name" value="PEPTIDYL-PROLYL CIS-TRANS ISOMERASE"/>
    <property type="match status" value="1"/>
</dbReference>
<evidence type="ECO:0000259" key="7">
    <source>
        <dbReference type="PROSITE" id="PS50198"/>
    </source>
</evidence>
<protein>
    <recommendedName>
        <fullName evidence="5">Peptidyl-prolyl cis-trans isomerase</fullName>
        <ecNumber evidence="5">5.2.1.8</ecNumber>
    </recommendedName>
</protein>
<evidence type="ECO:0000313" key="8">
    <source>
        <dbReference type="EMBL" id="KAI9635295.1"/>
    </source>
</evidence>
<gene>
    <name evidence="8" type="ORF">MKK02DRAFT_27719</name>
</gene>
<dbReference type="InterPro" id="IPR000297">
    <property type="entry name" value="PPIase_PpiC"/>
</dbReference>
<evidence type="ECO:0000259" key="6">
    <source>
        <dbReference type="PROSITE" id="PS50020"/>
    </source>
</evidence>
<dbReference type="CDD" id="cd00201">
    <property type="entry name" value="WW"/>
    <property type="match status" value="1"/>
</dbReference>
<comment type="catalytic activity">
    <reaction evidence="1 5">
        <text>[protein]-peptidylproline (omega=180) = [protein]-peptidylproline (omega=0)</text>
        <dbReference type="Rhea" id="RHEA:16237"/>
        <dbReference type="Rhea" id="RHEA-COMP:10747"/>
        <dbReference type="Rhea" id="RHEA-COMP:10748"/>
        <dbReference type="ChEBI" id="CHEBI:83833"/>
        <dbReference type="ChEBI" id="CHEBI:83834"/>
        <dbReference type="EC" id="5.2.1.8"/>
    </reaction>
</comment>
<dbReference type="InterPro" id="IPR051370">
    <property type="entry name" value="PPIase_Pin1"/>
</dbReference>
<dbReference type="SUPFAM" id="SSF54534">
    <property type="entry name" value="FKBP-like"/>
    <property type="match status" value="1"/>
</dbReference>
<proteinExistence type="predicted"/>
<dbReference type="Gene3D" id="2.20.70.10">
    <property type="match status" value="1"/>
</dbReference>
<dbReference type="InterPro" id="IPR046357">
    <property type="entry name" value="PPIase_dom_sf"/>
</dbReference>
<dbReference type="AlphaFoldDB" id="A0AA38LU12"/>
<accession>A0AA38LU12</accession>
<feature type="domain" description="WW" evidence="6">
    <location>
        <begin position="1"/>
        <end position="33"/>
    </location>
</feature>
<keyword evidence="2 4" id="KW-0697">Rotamase</keyword>
<dbReference type="EC" id="5.2.1.8" evidence="5"/>
<dbReference type="GO" id="GO:0005634">
    <property type="term" value="C:nucleus"/>
    <property type="evidence" value="ECO:0007669"/>
    <property type="project" value="TreeGrafter"/>
</dbReference>
<dbReference type="EMBL" id="JAKWFO010000005">
    <property type="protein sequence ID" value="KAI9635295.1"/>
    <property type="molecule type" value="Genomic_DNA"/>
</dbReference>
<dbReference type="PROSITE" id="PS50020">
    <property type="entry name" value="WW_DOMAIN_2"/>
    <property type="match status" value="1"/>
</dbReference>
<reference evidence="8" key="1">
    <citation type="journal article" date="2022" name="G3 (Bethesda)">
        <title>High quality genome of the basidiomycete yeast Dioszegia hungarica PDD-24b-2 isolated from cloud water.</title>
        <authorList>
            <person name="Jarrige D."/>
            <person name="Haridas S."/>
            <person name="Bleykasten-Grosshans C."/>
            <person name="Joly M."/>
            <person name="Nadalig T."/>
            <person name="Sancelme M."/>
            <person name="Vuilleumier S."/>
            <person name="Grigoriev I.V."/>
            <person name="Amato P."/>
            <person name="Bringel F."/>
        </authorList>
    </citation>
    <scope>NUCLEOTIDE SEQUENCE</scope>
    <source>
        <strain evidence="8">PDD-24b-2</strain>
    </source>
</reference>
<comment type="caution">
    <text evidence="8">The sequence shown here is derived from an EMBL/GenBank/DDBJ whole genome shotgun (WGS) entry which is preliminary data.</text>
</comment>
<dbReference type="GO" id="GO:0003755">
    <property type="term" value="F:peptidyl-prolyl cis-trans isomerase activity"/>
    <property type="evidence" value="ECO:0007669"/>
    <property type="project" value="UniProtKB-UniRule"/>
</dbReference>
<feature type="domain" description="PpiC" evidence="7">
    <location>
        <begin position="73"/>
        <end position="189"/>
    </location>
</feature>